<dbReference type="PANTHER" id="PTHR40065">
    <property type="entry name" value="RNA-BINDING PROTEIN YHBY"/>
    <property type="match status" value="1"/>
</dbReference>
<gene>
    <name evidence="3" type="ORF">MNBD_DELTA04-827</name>
</gene>
<dbReference type="Pfam" id="PF01985">
    <property type="entry name" value="CRS1_YhbY"/>
    <property type="match status" value="1"/>
</dbReference>
<keyword evidence="1" id="KW-0694">RNA-binding</keyword>
<organism evidence="3">
    <name type="scientific">hydrothermal vent metagenome</name>
    <dbReference type="NCBI Taxonomy" id="652676"/>
    <lineage>
        <taxon>unclassified sequences</taxon>
        <taxon>metagenomes</taxon>
        <taxon>ecological metagenomes</taxon>
    </lineage>
</organism>
<name>A0A3B0VW61_9ZZZZ</name>
<sequence>MKKKEKNKVTLNGSQKRYLRGLGHHLEQTVIIGREGLSETLVQATGDVLKARELIKVKLGQNCPLDKKEAADRLAGQTDSCLVQLIGKTILLYRPNQDLAKEQRIRLPR</sequence>
<dbReference type="InterPro" id="IPR001890">
    <property type="entry name" value="RNA-binding_CRM"/>
</dbReference>
<dbReference type="PROSITE" id="PS51295">
    <property type="entry name" value="CRM"/>
    <property type="match status" value="1"/>
</dbReference>
<dbReference type="NCBIfam" id="TIGR00253">
    <property type="entry name" value="RNA_bind_YhbY"/>
    <property type="match status" value="1"/>
</dbReference>
<reference evidence="3" key="1">
    <citation type="submission" date="2018-06" db="EMBL/GenBank/DDBJ databases">
        <authorList>
            <person name="Zhirakovskaya E."/>
        </authorList>
    </citation>
    <scope>NUCLEOTIDE SEQUENCE</scope>
</reference>
<proteinExistence type="predicted"/>
<dbReference type="SUPFAM" id="SSF75471">
    <property type="entry name" value="YhbY-like"/>
    <property type="match status" value="1"/>
</dbReference>
<dbReference type="InterPro" id="IPR035920">
    <property type="entry name" value="YhbY-like_sf"/>
</dbReference>
<accession>A0A3B0VW61</accession>
<dbReference type="GO" id="GO:0003723">
    <property type="term" value="F:RNA binding"/>
    <property type="evidence" value="ECO:0007669"/>
    <property type="project" value="UniProtKB-KW"/>
</dbReference>
<dbReference type="AlphaFoldDB" id="A0A3B0VW61"/>
<dbReference type="Gene3D" id="3.30.110.60">
    <property type="entry name" value="YhbY-like"/>
    <property type="match status" value="1"/>
</dbReference>
<dbReference type="InterPro" id="IPR051925">
    <property type="entry name" value="RNA-binding_domain"/>
</dbReference>
<dbReference type="InterPro" id="IPR017924">
    <property type="entry name" value="RNA-binding_YhbY"/>
</dbReference>
<dbReference type="PANTHER" id="PTHR40065:SF3">
    <property type="entry name" value="RNA-BINDING PROTEIN YHBY"/>
    <property type="match status" value="1"/>
</dbReference>
<dbReference type="SMART" id="SM01103">
    <property type="entry name" value="CRS1_YhbY"/>
    <property type="match status" value="1"/>
</dbReference>
<evidence type="ECO:0000313" key="3">
    <source>
        <dbReference type="EMBL" id="VAW36456.1"/>
    </source>
</evidence>
<evidence type="ECO:0000259" key="2">
    <source>
        <dbReference type="PROSITE" id="PS51295"/>
    </source>
</evidence>
<evidence type="ECO:0000256" key="1">
    <source>
        <dbReference type="ARBA" id="ARBA00022884"/>
    </source>
</evidence>
<dbReference type="EMBL" id="UOEY01000024">
    <property type="protein sequence ID" value="VAW36456.1"/>
    <property type="molecule type" value="Genomic_DNA"/>
</dbReference>
<feature type="domain" description="CRM" evidence="2">
    <location>
        <begin position="9"/>
        <end position="105"/>
    </location>
</feature>
<protein>
    <submittedName>
        <fullName evidence="3">FIG004454: RNA binding protein</fullName>
    </submittedName>
</protein>